<dbReference type="Proteomes" id="UP000177979">
    <property type="component" value="Unassembled WGS sequence"/>
</dbReference>
<proteinExistence type="predicted"/>
<sequence>MVIDMQKEKFRLQPRVTQTEREIGKVRGEMKELGALEELSLEQGARLRVLEGRLAFLEARVGFEKIAKQVGQQARRTEGAMGKAIQQGGEVVLENLTEVYLTMGDWWDERQTKRAQHQNERQKQGEARWTTMMKEYENLVAKEAVGLDFEMEETARLRDIQVALSVREAQDFLKGALEEAQSQLFEVGGGAAYFLGRQKSKFQFSLAMALITSTLISACSGPDQGKAAPTQISGDTGATVMLTAPVKTATRTPTATTAPTGVPPTKIPEPSPTPTEVPAQDIAAQNMDKMDGYYREGMAYSYTEENGAKYMADEYG</sequence>
<gene>
    <name evidence="2" type="ORF">A2703_03310</name>
</gene>
<evidence type="ECO:0000313" key="2">
    <source>
        <dbReference type="EMBL" id="OGD71299.1"/>
    </source>
</evidence>
<protein>
    <submittedName>
        <fullName evidence="2">Uncharacterized protein</fullName>
    </submittedName>
</protein>
<comment type="caution">
    <text evidence="2">The sequence shown here is derived from an EMBL/GenBank/DDBJ whole genome shotgun (WGS) entry which is preliminary data.</text>
</comment>
<dbReference type="STRING" id="1817722.A2703_03310"/>
<name>A0A1F5EV65_9BACT</name>
<evidence type="ECO:0000313" key="3">
    <source>
        <dbReference type="Proteomes" id="UP000177979"/>
    </source>
</evidence>
<feature type="region of interest" description="Disordered" evidence="1">
    <location>
        <begin position="252"/>
        <end position="277"/>
    </location>
</feature>
<accession>A0A1F5EV65</accession>
<feature type="compositionally biased region" description="Pro residues" evidence="1">
    <location>
        <begin position="261"/>
        <end position="275"/>
    </location>
</feature>
<dbReference type="EMBL" id="MFAG01000036">
    <property type="protein sequence ID" value="OGD71299.1"/>
    <property type="molecule type" value="Genomic_DNA"/>
</dbReference>
<feature type="non-terminal residue" evidence="2">
    <location>
        <position position="316"/>
    </location>
</feature>
<organism evidence="2 3">
    <name type="scientific">Candidatus Collierbacteria bacterium RIFCSPHIGHO2_01_FULL_50_25</name>
    <dbReference type="NCBI Taxonomy" id="1817722"/>
    <lineage>
        <taxon>Bacteria</taxon>
        <taxon>Candidatus Collieribacteriota</taxon>
    </lineage>
</organism>
<reference evidence="2 3" key="1">
    <citation type="journal article" date="2016" name="Nat. Commun.">
        <title>Thousands of microbial genomes shed light on interconnected biogeochemical processes in an aquifer system.</title>
        <authorList>
            <person name="Anantharaman K."/>
            <person name="Brown C.T."/>
            <person name="Hug L.A."/>
            <person name="Sharon I."/>
            <person name="Castelle C.J."/>
            <person name="Probst A.J."/>
            <person name="Thomas B.C."/>
            <person name="Singh A."/>
            <person name="Wilkins M.J."/>
            <person name="Karaoz U."/>
            <person name="Brodie E.L."/>
            <person name="Williams K.H."/>
            <person name="Hubbard S.S."/>
            <person name="Banfield J.F."/>
        </authorList>
    </citation>
    <scope>NUCLEOTIDE SEQUENCE [LARGE SCALE GENOMIC DNA]</scope>
</reference>
<dbReference type="AlphaFoldDB" id="A0A1F5EV65"/>
<evidence type="ECO:0000256" key="1">
    <source>
        <dbReference type="SAM" id="MobiDB-lite"/>
    </source>
</evidence>